<dbReference type="AlphaFoldDB" id="A0A9D1UVN3"/>
<keyword evidence="2 5" id="KW-0645">Protease</keyword>
<evidence type="ECO:0000256" key="1">
    <source>
        <dbReference type="ARBA" id="ARBA00004496"/>
    </source>
</evidence>
<dbReference type="PANTHER" id="PTHR10363:SF2">
    <property type="entry name" value="BLEOMYCIN HYDROLASE"/>
    <property type="match status" value="1"/>
</dbReference>
<dbReference type="Pfam" id="PF03051">
    <property type="entry name" value="Peptidase_C1_2"/>
    <property type="match status" value="1"/>
</dbReference>
<dbReference type="Gene3D" id="3.90.70.10">
    <property type="entry name" value="Cysteine proteinases"/>
    <property type="match status" value="1"/>
</dbReference>
<dbReference type="GO" id="GO:0043418">
    <property type="term" value="P:homocysteine catabolic process"/>
    <property type="evidence" value="ECO:0007669"/>
    <property type="project" value="TreeGrafter"/>
</dbReference>
<dbReference type="EMBL" id="DXFP01000007">
    <property type="protein sequence ID" value="HIX01310.1"/>
    <property type="molecule type" value="Genomic_DNA"/>
</dbReference>
<organism evidence="7 8">
    <name type="scientific">Candidatus Ligilactobacillus excrementigallinarum</name>
    <dbReference type="NCBI Taxonomy" id="2838641"/>
    <lineage>
        <taxon>Bacteria</taxon>
        <taxon>Bacillati</taxon>
        <taxon>Bacillota</taxon>
        <taxon>Bacilli</taxon>
        <taxon>Lactobacillales</taxon>
        <taxon>Lactobacillaceae</taxon>
        <taxon>Ligilactobacillus</taxon>
    </lineage>
</organism>
<keyword evidence="5" id="KW-0031">Aminopeptidase</keyword>
<dbReference type="GO" id="GO:0005737">
    <property type="term" value="C:cytoplasm"/>
    <property type="evidence" value="ECO:0007669"/>
    <property type="project" value="UniProtKB-SubCell"/>
</dbReference>
<proteinExistence type="inferred from homology"/>
<dbReference type="Proteomes" id="UP000823963">
    <property type="component" value="Unassembled WGS sequence"/>
</dbReference>
<reference evidence="7" key="1">
    <citation type="journal article" date="2021" name="PeerJ">
        <title>Extensive microbial diversity within the chicken gut microbiome revealed by metagenomics and culture.</title>
        <authorList>
            <person name="Gilroy R."/>
            <person name="Ravi A."/>
            <person name="Getino M."/>
            <person name="Pursley I."/>
            <person name="Horton D.L."/>
            <person name="Alikhan N.F."/>
            <person name="Baker D."/>
            <person name="Gharbi K."/>
            <person name="Hall N."/>
            <person name="Watson M."/>
            <person name="Adriaenssens E.M."/>
            <person name="Foster-Nyarko E."/>
            <person name="Jarju S."/>
            <person name="Secka A."/>
            <person name="Antonio M."/>
            <person name="Oren A."/>
            <person name="Chaudhuri R.R."/>
            <person name="La Ragione R."/>
            <person name="Hildebrand F."/>
            <person name="Pallen M.J."/>
        </authorList>
    </citation>
    <scope>NUCLEOTIDE SEQUENCE</scope>
    <source>
        <strain evidence="7">6627</strain>
    </source>
</reference>
<accession>A0A9D1UVN3</accession>
<dbReference type="InterPro" id="IPR000169">
    <property type="entry name" value="Pept_cys_AS"/>
</dbReference>
<comment type="similarity">
    <text evidence="5">Belongs to the peptidase C1 family.</text>
</comment>
<name>A0A9D1UVN3_9LACO</name>
<evidence type="ECO:0000313" key="7">
    <source>
        <dbReference type="EMBL" id="HIX01310.1"/>
    </source>
</evidence>
<dbReference type="GO" id="GO:0006508">
    <property type="term" value="P:proteolysis"/>
    <property type="evidence" value="ECO:0007669"/>
    <property type="project" value="UniProtKB-KW"/>
</dbReference>
<sequence length="439" mass="50656">MTDKDITFKDLTAFDEDLQNTPASAALGRAVQANGVIKTSHNYAAKRDLSRVFSIELETGSVTAQKKSGRCWLFATLNTLRHEFADKYHVKDFQFSQNYNSFFDRLEKANHYLEEIIRLADRPADDRELLEVLNWNDNDGGQWANAAALINKYGVVPQSVMPETFTSDQTDDLNSSLNLKLSKAAMTLREMKVNGEDDSELRDYKKHVLSDIYRMLVYAFGQPPVKFDFEYRDDDHNYHIDKDLTPKTFYEKYVVRDFNDYVCLLDAPDHEMGKKFGLPSQDYIYDEKHIEFLNVGTQALKDAVIASLKAGETVWFGCDVLQDMDRQKGYLAPEFFKQGELFNTDLQLSKKERLASRNGEVSHAMTFTGVDLVDGKPTKWKVENSWGDKVGDKGYFIMTDEWFDKYVYEVIVNKKYIDETARKIDQQTKTDLPAWDSLR</sequence>
<dbReference type="PIRSF" id="PIRSF005700">
    <property type="entry name" value="PepC"/>
    <property type="match status" value="1"/>
</dbReference>
<dbReference type="PROSITE" id="PS00139">
    <property type="entry name" value="THIOL_PROTEASE_CYS"/>
    <property type="match status" value="1"/>
</dbReference>
<dbReference type="SUPFAM" id="SSF54001">
    <property type="entry name" value="Cysteine proteinases"/>
    <property type="match status" value="1"/>
</dbReference>
<keyword evidence="4 5" id="KW-0788">Thiol protease</keyword>
<reference evidence="7" key="2">
    <citation type="submission" date="2021-04" db="EMBL/GenBank/DDBJ databases">
        <authorList>
            <person name="Gilroy R."/>
        </authorList>
    </citation>
    <scope>NUCLEOTIDE SEQUENCE</scope>
    <source>
        <strain evidence="7">6627</strain>
    </source>
</reference>
<protein>
    <recommendedName>
        <fullName evidence="5">Aminopeptidase</fullName>
    </recommendedName>
</protein>
<comment type="subcellular location">
    <subcellularLocation>
        <location evidence="1">Cytoplasm</location>
    </subcellularLocation>
</comment>
<dbReference type="GO" id="GO:0070005">
    <property type="term" value="F:cysteine-type aminopeptidase activity"/>
    <property type="evidence" value="ECO:0007669"/>
    <property type="project" value="InterPro"/>
</dbReference>
<gene>
    <name evidence="7" type="ORF">H9861_00935</name>
</gene>
<feature type="active site" evidence="6">
    <location>
        <position position="71"/>
    </location>
</feature>
<dbReference type="InterPro" id="IPR004134">
    <property type="entry name" value="Peptidase_C1B"/>
</dbReference>
<evidence type="ECO:0000313" key="8">
    <source>
        <dbReference type="Proteomes" id="UP000823963"/>
    </source>
</evidence>
<evidence type="ECO:0000256" key="3">
    <source>
        <dbReference type="ARBA" id="ARBA00022801"/>
    </source>
</evidence>
<evidence type="ECO:0000256" key="5">
    <source>
        <dbReference type="PIRNR" id="PIRNR005700"/>
    </source>
</evidence>
<evidence type="ECO:0000256" key="6">
    <source>
        <dbReference type="PIRSR" id="PIRSR005700-1"/>
    </source>
</evidence>
<dbReference type="InterPro" id="IPR038765">
    <property type="entry name" value="Papain-like_cys_pep_sf"/>
</dbReference>
<feature type="active site" evidence="6">
    <location>
        <position position="363"/>
    </location>
</feature>
<keyword evidence="3 5" id="KW-0378">Hydrolase</keyword>
<dbReference type="CDD" id="cd00585">
    <property type="entry name" value="Peptidase_C1B"/>
    <property type="match status" value="1"/>
</dbReference>
<feature type="active site" evidence="6">
    <location>
        <position position="384"/>
    </location>
</feature>
<evidence type="ECO:0000256" key="2">
    <source>
        <dbReference type="ARBA" id="ARBA00022670"/>
    </source>
</evidence>
<dbReference type="PANTHER" id="PTHR10363">
    <property type="entry name" value="BLEOMYCIN HYDROLASE"/>
    <property type="match status" value="1"/>
</dbReference>
<comment type="caution">
    <text evidence="7">The sequence shown here is derived from an EMBL/GenBank/DDBJ whole genome shotgun (WGS) entry which is preliminary data.</text>
</comment>
<evidence type="ECO:0000256" key="4">
    <source>
        <dbReference type="ARBA" id="ARBA00022807"/>
    </source>
</evidence>
<dbReference type="GO" id="GO:0009636">
    <property type="term" value="P:response to toxic substance"/>
    <property type="evidence" value="ECO:0007669"/>
    <property type="project" value="TreeGrafter"/>
</dbReference>